<sequence>MKAIVFGGTGMVGSEVLQLCLNTPEITQVVMVGRRRTSLSHPKLKAVEHQDFLDFAAIESELADADICYYCLGVYQWQVSQVMFWQITVGYFEALLVSLEKVNPDIRLCLFSAQGASPAEKSLMMFANAKGRAEAKLNASSLKGKYIFRPGFIAPGKVETKQTLSIRLFKPLYKLLPFIGINAPHLANVMVNTGLADGADKVLENGEMRKLSKLPLNSYL</sequence>
<dbReference type="OrthoDB" id="9801056at2"/>
<reference evidence="3 4" key="1">
    <citation type="submission" date="2018-12" db="EMBL/GenBank/DDBJ databases">
        <authorList>
            <person name="Yu L."/>
        </authorList>
    </citation>
    <scope>NUCLEOTIDE SEQUENCE [LARGE SCALE GENOMIC DNA]</scope>
    <source>
        <strain evidence="3 4">HAW-EB5</strain>
    </source>
</reference>
<dbReference type="Proteomes" id="UP000282060">
    <property type="component" value="Unassembled WGS sequence"/>
</dbReference>
<organism evidence="3 4">
    <name type="scientific">Shewanella atlantica</name>
    <dbReference type="NCBI Taxonomy" id="271099"/>
    <lineage>
        <taxon>Bacteria</taxon>
        <taxon>Pseudomonadati</taxon>
        <taxon>Pseudomonadota</taxon>
        <taxon>Gammaproteobacteria</taxon>
        <taxon>Alteromonadales</taxon>
        <taxon>Shewanellaceae</taxon>
        <taxon>Shewanella</taxon>
    </lineage>
</organism>
<evidence type="ECO:0000256" key="1">
    <source>
        <dbReference type="ARBA" id="ARBA00004370"/>
    </source>
</evidence>
<dbReference type="SUPFAM" id="SSF51735">
    <property type="entry name" value="NAD(P)-binding Rossmann-fold domains"/>
    <property type="match status" value="1"/>
</dbReference>
<dbReference type="AlphaFoldDB" id="A0A431W9J2"/>
<dbReference type="PANTHER" id="PTHR14097:SF8">
    <property type="entry name" value="NAD(P)-BINDING DOMAIN-CONTAINING PROTEIN"/>
    <property type="match status" value="1"/>
</dbReference>
<dbReference type="Pfam" id="PF01370">
    <property type="entry name" value="Epimerase"/>
    <property type="match status" value="1"/>
</dbReference>
<dbReference type="InterPro" id="IPR036291">
    <property type="entry name" value="NAD(P)-bd_dom_sf"/>
</dbReference>
<dbReference type="InterPro" id="IPR001509">
    <property type="entry name" value="Epimerase_deHydtase"/>
</dbReference>
<evidence type="ECO:0000313" key="3">
    <source>
        <dbReference type="EMBL" id="RTR32140.1"/>
    </source>
</evidence>
<accession>A0A431W9J2</accession>
<dbReference type="GO" id="GO:0016020">
    <property type="term" value="C:membrane"/>
    <property type="evidence" value="ECO:0007669"/>
    <property type="project" value="UniProtKB-SubCell"/>
</dbReference>
<protein>
    <submittedName>
        <fullName evidence="3">NAD-dependent epimerase/dehydratase family protein</fullName>
    </submittedName>
</protein>
<feature type="domain" description="NAD-dependent epimerase/dehydratase" evidence="2">
    <location>
        <begin position="4"/>
        <end position="114"/>
    </location>
</feature>
<gene>
    <name evidence="3" type="ORF">EKG39_11960</name>
</gene>
<keyword evidence="4" id="KW-1185">Reference proteome</keyword>
<comment type="subcellular location">
    <subcellularLocation>
        <location evidence="1">Membrane</location>
    </subcellularLocation>
</comment>
<dbReference type="RefSeq" id="WP_126505979.1">
    <property type="nucleotide sequence ID" value="NZ_RXNV01000004.1"/>
</dbReference>
<evidence type="ECO:0000259" key="2">
    <source>
        <dbReference type="Pfam" id="PF01370"/>
    </source>
</evidence>
<dbReference type="EMBL" id="RXNV01000004">
    <property type="protein sequence ID" value="RTR32140.1"/>
    <property type="molecule type" value="Genomic_DNA"/>
</dbReference>
<evidence type="ECO:0000313" key="4">
    <source>
        <dbReference type="Proteomes" id="UP000282060"/>
    </source>
</evidence>
<proteinExistence type="predicted"/>
<dbReference type="PANTHER" id="PTHR14097">
    <property type="entry name" value="OXIDOREDUCTASE HTATIP2"/>
    <property type="match status" value="1"/>
</dbReference>
<name>A0A431W9J2_9GAMM</name>
<comment type="caution">
    <text evidence="3">The sequence shown here is derived from an EMBL/GenBank/DDBJ whole genome shotgun (WGS) entry which is preliminary data.</text>
</comment>
<dbReference type="Gene3D" id="3.40.50.720">
    <property type="entry name" value="NAD(P)-binding Rossmann-like Domain"/>
    <property type="match status" value="1"/>
</dbReference>